<feature type="domain" description="Peptidoglycan binding-like" evidence="3">
    <location>
        <begin position="294"/>
        <end position="327"/>
    </location>
</feature>
<evidence type="ECO:0000313" key="5">
    <source>
        <dbReference type="Proteomes" id="UP000293638"/>
    </source>
</evidence>
<feature type="region of interest" description="Disordered" evidence="1">
    <location>
        <begin position="34"/>
        <end position="58"/>
    </location>
</feature>
<keyword evidence="2" id="KW-0732">Signal</keyword>
<dbReference type="InterPro" id="IPR002477">
    <property type="entry name" value="Peptidoglycan-bd-like"/>
</dbReference>
<dbReference type="InterPro" id="IPR036365">
    <property type="entry name" value="PGBD-like_sf"/>
</dbReference>
<evidence type="ECO:0000259" key="3">
    <source>
        <dbReference type="Pfam" id="PF01471"/>
    </source>
</evidence>
<dbReference type="OrthoDB" id="9779955at2"/>
<proteinExistence type="predicted"/>
<keyword evidence="5" id="KW-1185">Reference proteome</keyword>
<organism evidence="4 5">
    <name type="scientific">Motilibacter rhizosphaerae</name>
    <dbReference type="NCBI Taxonomy" id="598652"/>
    <lineage>
        <taxon>Bacteria</taxon>
        <taxon>Bacillati</taxon>
        <taxon>Actinomycetota</taxon>
        <taxon>Actinomycetes</taxon>
        <taxon>Motilibacterales</taxon>
        <taxon>Motilibacteraceae</taxon>
        <taxon>Motilibacter</taxon>
    </lineage>
</organism>
<evidence type="ECO:0000313" key="4">
    <source>
        <dbReference type="EMBL" id="RZS87567.1"/>
    </source>
</evidence>
<dbReference type="Proteomes" id="UP000293638">
    <property type="component" value="Unassembled WGS sequence"/>
</dbReference>
<name>A0A4V2F4G9_9ACTN</name>
<dbReference type="EMBL" id="SGXD01000003">
    <property type="protein sequence ID" value="RZS87567.1"/>
    <property type="molecule type" value="Genomic_DNA"/>
</dbReference>
<dbReference type="Gene3D" id="1.10.101.10">
    <property type="entry name" value="PGBD-like superfamily/PGBD"/>
    <property type="match status" value="1"/>
</dbReference>
<accession>A0A4V2F4G9</accession>
<reference evidence="4 5" key="1">
    <citation type="submission" date="2019-02" db="EMBL/GenBank/DDBJ databases">
        <title>Genomic Encyclopedia of Type Strains, Phase IV (KMG-IV): sequencing the most valuable type-strain genomes for metagenomic binning, comparative biology and taxonomic classification.</title>
        <authorList>
            <person name="Goeker M."/>
        </authorList>
    </citation>
    <scope>NUCLEOTIDE SEQUENCE [LARGE SCALE GENOMIC DNA]</scope>
    <source>
        <strain evidence="4 5">DSM 45622</strain>
    </source>
</reference>
<evidence type="ECO:0000256" key="2">
    <source>
        <dbReference type="SAM" id="SignalP"/>
    </source>
</evidence>
<dbReference type="SUPFAM" id="SSF47090">
    <property type="entry name" value="PGBD-like"/>
    <property type="match status" value="1"/>
</dbReference>
<dbReference type="InterPro" id="IPR017853">
    <property type="entry name" value="GH"/>
</dbReference>
<comment type="caution">
    <text evidence="4">The sequence shown here is derived from an EMBL/GenBank/DDBJ whole genome shotgun (WGS) entry which is preliminary data.</text>
</comment>
<dbReference type="Pfam" id="PF01471">
    <property type="entry name" value="PG_binding_1"/>
    <property type="match status" value="1"/>
</dbReference>
<gene>
    <name evidence="4" type="ORF">EV189_2998</name>
</gene>
<evidence type="ECO:0000256" key="1">
    <source>
        <dbReference type="SAM" id="MobiDB-lite"/>
    </source>
</evidence>
<sequence length="348" mass="36734">MLLRKCRALAALLLAAAATAAVALPAAPASARSTSGGDVSWPQCTEHPGHGLPPPGKGTGFVVMGLTSGLPFTENPCIDRQLAHTRAIGARLAVYTFAAMPTPVQLRELGPSGPYDGGTRLGALGNVGYAQGAWAVSVVRGRGVQVPVVWLDVEHRKVQDWAHDTAANRAVLLGAVRALQEAGFGVGFYSYAYGWREITGGMRSELPVWATAGRRGRAGALAMCHQASFSGGPVVLTQWYDDVRDSDALCPTLARPVSVESDDLRTYAGLVLKRGSHGPAVAALRRRLGIAPAPQFSRATALAVRRFQRAHHLAVDGVVGPVTWRALGVAPLPVRVPGPVWDRWFGTP</sequence>
<dbReference type="AlphaFoldDB" id="A0A4V2F4G9"/>
<dbReference type="Gene3D" id="3.20.20.80">
    <property type="entry name" value="Glycosidases"/>
    <property type="match status" value="1"/>
</dbReference>
<dbReference type="RefSeq" id="WP_130493671.1">
    <property type="nucleotide sequence ID" value="NZ_SGXD01000003.1"/>
</dbReference>
<protein>
    <submittedName>
        <fullName evidence="4">Putative peptidoglycan binding protein</fullName>
    </submittedName>
</protein>
<dbReference type="SUPFAM" id="SSF51445">
    <property type="entry name" value="(Trans)glycosidases"/>
    <property type="match status" value="1"/>
</dbReference>
<dbReference type="InterPro" id="IPR036366">
    <property type="entry name" value="PGBDSf"/>
</dbReference>
<feature type="chain" id="PRO_5039409522" evidence="2">
    <location>
        <begin position="24"/>
        <end position="348"/>
    </location>
</feature>
<feature type="signal peptide" evidence="2">
    <location>
        <begin position="1"/>
        <end position="23"/>
    </location>
</feature>